<feature type="transmembrane region" description="Helical" evidence="1">
    <location>
        <begin position="12"/>
        <end position="37"/>
    </location>
</feature>
<evidence type="ECO:0000313" key="3">
    <source>
        <dbReference type="Proteomes" id="UP000693972"/>
    </source>
</evidence>
<dbReference type="AlphaFoldDB" id="A0A975TRG9"/>
<keyword evidence="1" id="KW-0812">Transmembrane</keyword>
<gene>
    <name evidence="2" type="ORF">KUL25_11820</name>
</gene>
<feature type="transmembrane region" description="Helical" evidence="1">
    <location>
        <begin position="179"/>
        <end position="199"/>
    </location>
</feature>
<feature type="transmembrane region" description="Helical" evidence="1">
    <location>
        <begin position="117"/>
        <end position="133"/>
    </location>
</feature>
<feature type="transmembrane region" description="Helical" evidence="1">
    <location>
        <begin position="88"/>
        <end position="111"/>
    </location>
</feature>
<dbReference type="Proteomes" id="UP000693972">
    <property type="component" value="Unassembled WGS sequence"/>
</dbReference>
<feature type="transmembrane region" description="Helical" evidence="1">
    <location>
        <begin position="367"/>
        <end position="386"/>
    </location>
</feature>
<proteinExistence type="predicted"/>
<dbReference type="RefSeq" id="WP_257893131.1">
    <property type="nucleotide sequence ID" value="NZ_JAIMBW010000001.1"/>
</dbReference>
<keyword evidence="1" id="KW-1133">Transmembrane helix</keyword>
<evidence type="ECO:0000256" key="1">
    <source>
        <dbReference type="SAM" id="Phobius"/>
    </source>
</evidence>
<feature type="transmembrane region" description="Helical" evidence="1">
    <location>
        <begin position="232"/>
        <end position="252"/>
    </location>
</feature>
<sequence length="430" mass="48555">MTRTKQLLERRSFAVFFLCRVLGVVLRPLTLLVALTLPDGQFARDYALILTTLVSSFVIYGNQNHRAAYSYFLGDTAPRKGLGGVRTILHYLDGVAVHILLFAPVVGAVVWIWTESLFLWALVMPLVLIEKYYDDHQRALIYRRRYLAWSAHFLFRTILPSGTILAMVLIWGVGSVSLYTALCLACFAIYFFMISPKFAAVMGRWLKKLVADGWAGLRARTKTYLGSYVREYLGAQVFSILAMNILVIDRYFVNSAFPDDFARYVFAVNVFATMPLIHNIFYLTRIRPKLIDVTYPVLPTIFGIRNLALPFALGLLALLAFPVLKTIGWIDRPLSSQALTGLALMYFLAAVSLIPQEFVFWRTRREALVATDLSLFALIAGVLSFSQPSLEAIPFWMALILALRIAALTAFSMTHHPRLRLPHPISKDVT</sequence>
<feature type="transmembrane region" description="Helical" evidence="1">
    <location>
        <begin position="43"/>
        <end position="61"/>
    </location>
</feature>
<dbReference type="EMBL" id="CP078073">
    <property type="protein sequence ID" value="QXL86175.1"/>
    <property type="molecule type" value="Genomic_DNA"/>
</dbReference>
<feature type="transmembrane region" description="Helical" evidence="1">
    <location>
        <begin position="153"/>
        <end position="173"/>
    </location>
</feature>
<keyword evidence="3" id="KW-1185">Reference proteome</keyword>
<feature type="transmembrane region" description="Helical" evidence="1">
    <location>
        <begin position="392"/>
        <end position="411"/>
    </location>
</feature>
<reference evidence="2 3" key="1">
    <citation type="submission" date="2021-07" db="EMBL/GenBank/DDBJ databases">
        <title>Karlodiniumbacter phycospheric gen. nov., sp. nov., a phycosphere bacterium isolated from karlodinium veneficum.</title>
        <authorList>
            <person name="Peng Y."/>
            <person name="Jiang L."/>
            <person name="Lee J."/>
        </authorList>
    </citation>
    <scope>NUCLEOTIDE SEQUENCE</scope>
    <source>
        <strain evidence="2 3">N5</strain>
    </source>
</reference>
<protein>
    <submittedName>
        <fullName evidence="2">Uncharacterized protein</fullName>
    </submittedName>
</protein>
<evidence type="ECO:0000313" key="2">
    <source>
        <dbReference type="EMBL" id="QXL86175.1"/>
    </source>
</evidence>
<organism evidence="2">
    <name type="scientific">Gymnodinialimonas phycosphaerae</name>
    <dbReference type="NCBI Taxonomy" id="2841589"/>
    <lineage>
        <taxon>Bacteria</taxon>
        <taxon>Pseudomonadati</taxon>
        <taxon>Pseudomonadota</taxon>
        <taxon>Alphaproteobacteria</taxon>
        <taxon>Rhodobacterales</taxon>
        <taxon>Paracoccaceae</taxon>
        <taxon>Gymnodinialimonas</taxon>
    </lineage>
</organism>
<accession>A0A975TRG9</accession>
<feature type="transmembrane region" description="Helical" evidence="1">
    <location>
        <begin position="336"/>
        <end position="355"/>
    </location>
</feature>
<dbReference type="EMBL" id="JAIMBW010000001">
    <property type="protein sequence ID" value="MBY4893452.1"/>
    <property type="molecule type" value="Genomic_DNA"/>
</dbReference>
<feature type="transmembrane region" description="Helical" evidence="1">
    <location>
        <begin position="264"/>
        <end position="283"/>
    </location>
</feature>
<keyword evidence="1" id="KW-0472">Membrane</keyword>
<name>A0A975TRG9_9RHOB</name>
<feature type="transmembrane region" description="Helical" evidence="1">
    <location>
        <begin position="304"/>
        <end position="324"/>
    </location>
</feature>